<organism evidence="2 3">
    <name type="scientific">Schistosoma mattheei</name>
    <dbReference type="NCBI Taxonomy" id="31246"/>
    <lineage>
        <taxon>Eukaryota</taxon>
        <taxon>Metazoa</taxon>
        <taxon>Spiralia</taxon>
        <taxon>Lophotrochozoa</taxon>
        <taxon>Platyhelminthes</taxon>
        <taxon>Trematoda</taxon>
        <taxon>Digenea</taxon>
        <taxon>Strigeidida</taxon>
        <taxon>Schistosomatoidea</taxon>
        <taxon>Schistosomatidae</taxon>
        <taxon>Schistosoma</taxon>
    </lineage>
</organism>
<keyword evidence="3" id="KW-1185">Reference proteome</keyword>
<name>A0A183PT33_9TREM</name>
<evidence type="ECO:0000313" key="2">
    <source>
        <dbReference type="EMBL" id="VDP74443.1"/>
    </source>
</evidence>
<protein>
    <submittedName>
        <fullName evidence="2">Uncharacterized protein</fullName>
    </submittedName>
</protein>
<evidence type="ECO:0000256" key="1">
    <source>
        <dbReference type="SAM" id="MobiDB-lite"/>
    </source>
</evidence>
<reference evidence="2 3" key="1">
    <citation type="submission" date="2018-11" db="EMBL/GenBank/DDBJ databases">
        <authorList>
            <consortium name="Pathogen Informatics"/>
        </authorList>
    </citation>
    <scope>NUCLEOTIDE SEQUENCE [LARGE SCALE GENOMIC DNA]</scope>
    <source>
        <strain>Denwood</strain>
        <strain evidence="3">Zambia</strain>
    </source>
</reference>
<dbReference type="AlphaFoldDB" id="A0A183PT33"/>
<dbReference type="EMBL" id="UZAL01038869">
    <property type="protein sequence ID" value="VDP74443.1"/>
    <property type="molecule type" value="Genomic_DNA"/>
</dbReference>
<proteinExistence type="predicted"/>
<gene>
    <name evidence="2" type="ORF">SMTD_LOCUS17519</name>
</gene>
<dbReference type="Proteomes" id="UP000269396">
    <property type="component" value="Unassembled WGS sequence"/>
</dbReference>
<dbReference type="STRING" id="31246.A0A183PT33"/>
<feature type="compositionally biased region" description="Polar residues" evidence="1">
    <location>
        <begin position="290"/>
        <end position="300"/>
    </location>
</feature>
<evidence type="ECO:0000313" key="3">
    <source>
        <dbReference type="Proteomes" id="UP000269396"/>
    </source>
</evidence>
<sequence length="300" mass="34268">MYLHLRVDVHFGTRMRVLDSTASHYPSLNIMLMNYGNIEAIRIVFTYANKRLIVCSLKHQPEDSSKQYQEHIEGNIEILDYLQGISGLERDFSKLAERVINTAITLSDQNNVVHPERIYDQFHHEIWAARMEIQQVLSSYSLIQEKLDSLSLLTDEALETVKNMIEAQLSIYTKLSLKSKEFLAKSSIMRSIFLRNSLTQGKHSAYLLASLRLPSGQSVHRGDSVKVWGSNQFVSKLHSEWNAEVNNGEQINNAPSICFWLTSPEHSPISDKSNQLESCENEENHETLGEVSSTKNVCKR</sequence>
<feature type="region of interest" description="Disordered" evidence="1">
    <location>
        <begin position="269"/>
        <end position="300"/>
    </location>
</feature>
<accession>A0A183PT33</accession>